<keyword evidence="2 6" id="KW-0812">Transmembrane</keyword>
<gene>
    <name evidence="8" type="ORF">CONPUDRAFT_147066</name>
</gene>
<evidence type="ECO:0000313" key="8">
    <source>
        <dbReference type="EMBL" id="EIW76063.1"/>
    </source>
</evidence>
<evidence type="ECO:0000313" key="9">
    <source>
        <dbReference type="Proteomes" id="UP000053558"/>
    </source>
</evidence>
<dbReference type="GO" id="GO:0005737">
    <property type="term" value="C:cytoplasm"/>
    <property type="evidence" value="ECO:0007669"/>
    <property type="project" value="TreeGrafter"/>
</dbReference>
<dbReference type="EMBL" id="JH711587">
    <property type="protein sequence ID" value="EIW76063.1"/>
    <property type="molecule type" value="Genomic_DNA"/>
</dbReference>
<dbReference type="GO" id="GO:1905897">
    <property type="term" value="P:regulation of response to endoplasmic reticulum stress"/>
    <property type="evidence" value="ECO:0007669"/>
    <property type="project" value="TreeGrafter"/>
</dbReference>
<keyword evidence="4 6" id="KW-0472">Membrane</keyword>
<evidence type="ECO:0000256" key="3">
    <source>
        <dbReference type="ARBA" id="ARBA00022989"/>
    </source>
</evidence>
<reference evidence="9" key="1">
    <citation type="journal article" date="2012" name="Science">
        <title>The Paleozoic origin of enzymatic lignin decomposition reconstructed from 31 fungal genomes.</title>
        <authorList>
            <person name="Floudas D."/>
            <person name="Binder M."/>
            <person name="Riley R."/>
            <person name="Barry K."/>
            <person name="Blanchette R.A."/>
            <person name="Henrissat B."/>
            <person name="Martinez A.T."/>
            <person name="Otillar R."/>
            <person name="Spatafora J.W."/>
            <person name="Yadav J.S."/>
            <person name="Aerts A."/>
            <person name="Benoit I."/>
            <person name="Boyd A."/>
            <person name="Carlson A."/>
            <person name="Copeland A."/>
            <person name="Coutinho P.M."/>
            <person name="de Vries R.P."/>
            <person name="Ferreira P."/>
            <person name="Findley K."/>
            <person name="Foster B."/>
            <person name="Gaskell J."/>
            <person name="Glotzer D."/>
            <person name="Gorecki P."/>
            <person name="Heitman J."/>
            <person name="Hesse C."/>
            <person name="Hori C."/>
            <person name="Igarashi K."/>
            <person name="Jurgens J.A."/>
            <person name="Kallen N."/>
            <person name="Kersten P."/>
            <person name="Kohler A."/>
            <person name="Kuees U."/>
            <person name="Kumar T.K.A."/>
            <person name="Kuo A."/>
            <person name="LaButti K."/>
            <person name="Larrondo L.F."/>
            <person name="Lindquist E."/>
            <person name="Ling A."/>
            <person name="Lombard V."/>
            <person name="Lucas S."/>
            <person name="Lundell T."/>
            <person name="Martin R."/>
            <person name="McLaughlin D.J."/>
            <person name="Morgenstern I."/>
            <person name="Morin E."/>
            <person name="Murat C."/>
            <person name="Nagy L.G."/>
            <person name="Nolan M."/>
            <person name="Ohm R.A."/>
            <person name="Patyshakuliyeva A."/>
            <person name="Rokas A."/>
            <person name="Ruiz-Duenas F.J."/>
            <person name="Sabat G."/>
            <person name="Salamov A."/>
            <person name="Samejima M."/>
            <person name="Schmutz J."/>
            <person name="Slot J.C."/>
            <person name="St John F."/>
            <person name="Stenlid J."/>
            <person name="Sun H."/>
            <person name="Sun S."/>
            <person name="Syed K."/>
            <person name="Tsang A."/>
            <person name="Wiebenga A."/>
            <person name="Young D."/>
            <person name="Pisabarro A."/>
            <person name="Eastwood D.C."/>
            <person name="Martin F."/>
            <person name="Cullen D."/>
            <person name="Grigoriev I.V."/>
            <person name="Hibbett D.S."/>
        </authorList>
    </citation>
    <scope>NUCLEOTIDE SEQUENCE [LARGE SCALE GENOMIC DNA]</scope>
    <source>
        <strain evidence="9">RWD-64-598 SS2</strain>
    </source>
</reference>
<dbReference type="GO" id="GO:0016020">
    <property type="term" value="C:membrane"/>
    <property type="evidence" value="ECO:0007669"/>
    <property type="project" value="InterPro"/>
</dbReference>
<dbReference type="GO" id="GO:0012505">
    <property type="term" value="C:endomembrane system"/>
    <property type="evidence" value="ECO:0007669"/>
    <property type="project" value="UniProtKB-SubCell"/>
</dbReference>
<dbReference type="Pfam" id="PF02163">
    <property type="entry name" value="Peptidase_M50"/>
    <property type="match status" value="1"/>
</dbReference>
<feature type="domain" description="Peptidase M50" evidence="7">
    <location>
        <begin position="168"/>
        <end position="496"/>
    </location>
</feature>
<name>A0A5M3MAA6_CONPW</name>
<dbReference type="GO" id="GO:0004222">
    <property type="term" value="F:metalloendopeptidase activity"/>
    <property type="evidence" value="ECO:0007669"/>
    <property type="project" value="InterPro"/>
</dbReference>
<dbReference type="GO" id="GO:0031293">
    <property type="term" value="P:membrane protein intracellular domain proteolysis"/>
    <property type="evidence" value="ECO:0007669"/>
    <property type="project" value="TreeGrafter"/>
</dbReference>
<sequence>MPPLSTLSLAVSASWLAVHLLHALRKRRVQLLPLVRGYERASFEVHVRSLHLSIKTYTFNAPHDRLRRWLASGPGRLSRNTLRFAYSTGVICCLLGMLAGITLLLWNTIALCTSTFFHRVQSTNQVTLTKRDPLALDTGMNDQSGRQYMLHPIIPGLTVPLSHLPLIFLALSIAQIVHEAGHAIAAAIHDVPILSAGMSVTVILPSAFVSLPSSRLEELTPLERLRIIGAGCCHNLAFWATLMLAAWSGVGHVFWSIVGYKDVSSVGRVVVSIEEGSPLYDYLSPGSLITRLDDMDLGPSKAGEDKWTSYLLEQSSSHLRLNEPGWCASGTELRETNSDCCTNVAQDVEERQKTCFLSSSATNENFCLDPLLIVIGKRVRCHEDYECRADSRCLLLRDQDSIVRIFSRQPGQLDTNTTEVVVWSGLRDEIWEEVQVSTLLPRFRPLPLVLPILTVHLVEYLSMAMVSLYILNMLPLPYLDGSQFFRVLLELLAEDPGRRIEDEYDVESLNARWTGPRETSAQRMVHKFVTIGVTTLVASCTLLGVAQWFIHP</sequence>
<dbReference type="KEGG" id="cput:CONPUDRAFT_147066"/>
<protein>
    <recommendedName>
        <fullName evidence="5">Endopeptidase S2P</fullName>
    </recommendedName>
</protein>
<proteinExistence type="predicted"/>
<comment type="caution">
    <text evidence="8">The sequence shown here is derived from an EMBL/GenBank/DDBJ whole genome shotgun (WGS) entry which is preliminary data.</text>
</comment>
<feature type="transmembrane region" description="Helical" evidence="6">
    <location>
        <begin position="528"/>
        <end position="550"/>
    </location>
</feature>
<accession>A0A5M3MAA6</accession>
<dbReference type="Proteomes" id="UP000053558">
    <property type="component" value="Unassembled WGS sequence"/>
</dbReference>
<evidence type="ECO:0000256" key="6">
    <source>
        <dbReference type="SAM" id="Phobius"/>
    </source>
</evidence>
<dbReference type="GeneID" id="19202278"/>
<dbReference type="OMA" id="GFDGAHI"/>
<dbReference type="PANTHER" id="PTHR13325:SF3">
    <property type="entry name" value="MEMBRANE-BOUND TRANSCRIPTION FACTOR SITE-2 PROTEASE"/>
    <property type="match status" value="1"/>
</dbReference>
<feature type="transmembrane region" description="Helical" evidence="6">
    <location>
        <begin position="84"/>
        <end position="106"/>
    </location>
</feature>
<evidence type="ECO:0000256" key="2">
    <source>
        <dbReference type="ARBA" id="ARBA00022692"/>
    </source>
</evidence>
<dbReference type="PANTHER" id="PTHR13325">
    <property type="entry name" value="PROTEASE M50 MEMBRANE-BOUND TRANSCRIPTION FACTOR SITE 2 PROTEASE"/>
    <property type="match status" value="1"/>
</dbReference>
<dbReference type="InterPro" id="IPR001193">
    <property type="entry name" value="MBTPS2"/>
</dbReference>
<feature type="transmembrane region" description="Helical" evidence="6">
    <location>
        <begin position="236"/>
        <end position="258"/>
    </location>
</feature>
<comment type="subcellular location">
    <subcellularLocation>
        <location evidence="1">Endomembrane system</location>
        <topology evidence="1">Multi-pass membrane protein</topology>
    </subcellularLocation>
</comment>
<organism evidence="8 9">
    <name type="scientific">Coniophora puteana (strain RWD-64-598)</name>
    <name type="common">Brown rot fungus</name>
    <dbReference type="NCBI Taxonomy" id="741705"/>
    <lineage>
        <taxon>Eukaryota</taxon>
        <taxon>Fungi</taxon>
        <taxon>Dikarya</taxon>
        <taxon>Basidiomycota</taxon>
        <taxon>Agaricomycotina</taxon>
        <taxon>Agaricomycetes</taxon>
        <taxon>Agaricomycetidae</taxon>
        <taxon>Boletales</taxon>
        <taxon>Coniophorineae</taxon>
        <taxon>Coniophoraceae</taxon>
        <taxon>Coniophora</taxon>
    </lineage>
</organism>
<evidence type="ECO:0000256" key="5">
    <source>
        <dbReference type="ARBA" id="ARBA00032658"/>
    </source>
</evidence>
<feature type="transmembrane region" description="Helical" evidence="6">
    <location>
        <begin position="6"/>
        <end position="24"/>
    </location>
</feature>
<evidence type="ECO:0000259" key="7">
    <source>
        <dbReference type="Pfam" id="PF02163"/>
    </source>
</evidence>
<keyword evidence="3 6" id="KW-1133">Transmembrane helix</keyword>
<dbReference type="InterPro" id="IPR008915">
    <property type="entry name" value="Peptidase_M50"/>
</dbReference>
<dbReference type="AlphaFoldDB" id="A0A5M3MAA6"/>
<feature type="transmembrane region" description="Helical" evidence="6">
    <location>
        <begin position="448"/>
        <end position="471"/>
    </location>
</feature>
<evidence type="ECO:0000256" key="1">
    <source>
        <dbReference type="ARBA" id="ARBA00004127"/>
    </source>
</evidence>
<dbReference type="PRINTS" id="PR01000">
    <property type="entry name" value="SREBPS2PTASE"/>
</dbReference>
<dbReference type="RefSeq" id="XP_007774043.1">
    <property type="nucleotide sequence ID" value="XM_007775853.1"/>
</dbReference>
<keyword evidence="9" id="KW-1185">Reference proteome</keyword>
<dbReference type="OrthoDB" id="7694678at2759"/>
<evidence type="ECO:0000256" key="4">
    <source>
        <dbReference type="ARBA" id="ARBA00023136"/>
    </source>
</evidence>